<reference evidence="2" key="2">
    <citation type="submission" date="2023-05" db="EMBL/GenBank/DDBJ databases">
        <authorList>
            <consortium name="Lawrence Berkeley National Laboratory"/>
            <person name="Steindorff A."/>
            <person name="Hensen N."/>
            <person name="Bonometti L."/>
            <person name="Westerberg I."/>
            <person name="Brannstrom I.O."/>
            <person name="Guillou S."/>
            <person name="Cros-Aarteil S."/>
            <person name="Calhoun S."/>
            <person name="Haridas S."/>
            <person name="Kuo A."/>
            <person name="Mondo S."/>
            <person name="Pangilinan J."/>
            <person name="Riley R."/>
            <person name="Labutti K."/>
            <person name="Andreopoulos B."/>
            <person name="Lipzen A."/>
            <person name="Chen C."/>
            <person name="Yanf M."/>
            <person name="Daum C."/>
            <person name="Ng V."/>
            <person name="Clum A."/>
            <person name="Ohm R."/>
            <person name="Martin F."/>
            <person name="Silar P."/>
            <person name="Natvig D."/>
            <person name="Lalanne C."/>
            <person name="Gautier V."/>
            <person name="Ament-Velasquez S.L."/>
            <person name="Kruys A."/>
            <person name="Hutchinson M.I."/>
            <person name="Powell A.J."/>
            <person name="Barry K."/>
            <person name="Miller A.N."/>
            <person name="Grigoriev I.V."/>
            <person name="Debuchy R."/>
            <person name="Gladieux P."/>
            <person name="Thoren M.H."/>
            <person name="Johannesson H."/>
        </authorList>
    </citation>
    <scope>NUCLEOTIDE SEQUENCE</scope>
    <source>
        <strain evidence="2">CBS 508.74</strain>
    </source>
</reference>
<dbReference type="RefSeq" id="XP_064674377.1">
    <property type="nucleotide sequence ID" value="XM_064809087.1"/>
</dbReference>
<dbReference type="GeneID" id="89933210"/>
<sequence>MQPMSSRKRLIQVEDPKPDAQPAEFPALVDLSNLAASVFPSVDIVAVHDLGEQLHTAWLYSYTPEKSSAKRPAPPQTSPKQPRDFKAGLKALDEARSREERVGRGRKDHVYDWATRLDLDVPPRASKTVEAELAASSSMVVPDTIDVEKALMTPAGQIGISTEGKGKGKADGDDHVPAQDIDAPEGLKGAPETPLQQETMDEPDKKPDDDDRVSRPSNRASSTKGSKLPSERDKGLKVANWLTDPKMLGGDLHRARILAFTYKPLEPKPLTDNSSKRPDYDRYLKETTDALLSKLETKRTGEYAQAPLVFIATGFGCLIVEKLIASFVERQEKQQEKQVKPEKSSVFNLIAGVMLFDAPVPVLKGAPKADDAKKVPILPLPSNASCTQVRSILESGGIDSWDLWKRFQSSITKHVLPTAWFYATPPVLNRTVVKPRAEGIDFIQLEASSSKATSRLPSRFKGPQDANYRSLVQHIKRSLLLKVSTDTGFEKLLMEFIDLGFELGITDYKGRCPLHRAADCVNDVALIRLVSARSDLVAMGDAEGYTPLHLVVTRAAERSPGEDDRGPFRMMIEKLLSALAENEQDHDLRDKRGKTPWDYGENHPWIQELKESGNLLNGARAAKVETLEDVEGPRNRDQEVACRKLEATLAQFYIAKDGSRDYLDPQRPNILATIYDKRYGIDKLFDRNRRPDEDKQATCRWIHVPANNVRGLLQDSAGAS</sequence>
<comment type="caution">
    <text evidence="2">The sequence shown here is derived from an EMBL/GenBank/DDBJ whole genome shotgun (WGS) entry which is preliminary data.</text>
</comment>
<reference evidence="2" key="1">
    <citation type="journal article" date="2023" name="Mol. Phylogenet. Evol.">
        <title>Genome-scale phylogeny and comparative genomics of the fungal order Sordariales.</title>
        <authorList>
            <person name="Hensen N."/>
            <person name="Bonometti L."/>
            <person name="Westerberg I."/>
            <person name="Brannstrom I.O."/>
            <person name="Guillou S."/>
            <person name="Cros-Aarteil S."/>
            <person name="Calhoun S."/>
            <person name="Haridas S."/>
            <person name="Kuo A."/>
            <person name="Mondo S."/>
            <person name="Pangilinan J."/>
            <person name="Riley R."/>
            <person name="LaButti K."/>
            <person name="Andreopoulos B."/>
            <person name="Lipzen A."/>
            <person name="Chen C."/>
            <person name="Yan M."/>
            <person name="Daum C."/>
            <person name="Ng V."/>
            <person name="Clum A."/>
            <person name="Steindorff A."/>
            <person name="Ohm R.A."/>
            <person name="Martin F."/>
            <person name="Silar P."/>
            <person name="Natvig D.O."/>
            <person name="Lalanne C."/>
            <person name="Gautier V."/>
            <person name="Ament-Velasquez S.L."/>
            <person name="Kruys A."/>
            <person name="Hutchinson M.I."/>
            <person name="Powell A.J."/>
            <person name="Barry K."/>
            <person name="Miller A.N."/>
            <person name="Grigoriev I.V."/>
            <person name="Debuchy R."/>
            <person name="Gladieux P."/>
            <person name="Hiltunen Thoren M."/>
            <person name="Johannesson H."/>
        </authorList>
    </citation>
    <scope>NUCLEOTIDE SEQUENCE</scope>
    <source>
        <strain evidence="2">CBS 508.74</strain>
    </source>
</reference>
<dbReference type="AlphaFoldDB" id="A0AAN6TLP7"/>
<protein>
    <recommendedName>
        <fullName evidence="4">Ankyrin repeat protein</fullName>
    </recommendedName>
</protein>
<keyword evidence="3" id="KW-1185">Reference proteome</keyword>
<feature type="compositionally biased region" description="Polar residues" evidence="1">
    <location>
        <begin position="215"/>
        <end position="225"/>
    </location>
</feature>
<feature type="region of interest" description="Disordered" evidence="1">
    <location>
        <begin position="1"/>
        <end position="22"/>
    </location>
</feature>
<name>A0AAN6TLP7_9PEZI</name>
<feature type="compositionally biased region" description="Basic and acidic residues" evidence="1">
    <location>
        <begin position="164"/>
        <end position="177"/>
    </location>
</feature>
<dbReference type="EMBL" id="MU853333">
    <property type="protein sequence ID" value="KAK4116807.1"/>
    <property type="molecule type" value="Genomic_DNA"/>
</dbReference>
<proteinExistence type="predicted"/>
<feature type="region of interest" description="Disordered" evidence="1">
    <location>
        <begin position="64"/>
        <end position="105"/>
    </location>
</feature>
<dbReference type="SUPFAM" id="SSF48403">
    <property type="entry name" value="Ankyrin repeat"/>
    <property type="match status" value="1"/>
</dbReference>
<feature type="region of interest" description="Disordered" evidence="1">
    <location>
        <begin position="156"/>
        <end position="234"/>
    </location>
</feature>
<dbReference type="InterPro" id="IPR036770">
    <property type="entry name" value="Ankyrin_rpt-contain_sf"/>
</dbReference>
<accession>A0AAN6TLP7</accession>
<feature type="compositionally biased region" description="Basic residues" evidence="1">
    <location>
        <begin position="1"/>
        <end position="10"/>
    </location>
</feature>
<evidence type="ECO:0000256" key="1">
    <source>
        <dbReference type="SAM" id="MobiDB-lite"/>
    </source>
</evidence>
<gene>
    <name evidence="2" type="ORF">N656DRAFT_275809</name>
</gene>
<organism evidence="2 3">
    <name type="scientific">Canariomyces notabilis</name>
    <dbReference type="NCBI Taxonomy" id="2074819"/>
    <lineage>
        <taxon>Eukaryota</taxon>
        <taxon>Fungi</taxon>
        <taxon>Dikarya</taxon>
        <taxon>Ascomycota</taxon>
        <taxon>Pezizomycotina</taxon>
        <taxon>Sordariomycetes</taxon>
        <taxon>Sordariomycetidae</taxon>
        <taxon>Sordariales</taxon>
        <taxon>Chaetomiaceae</taxon>
        <taxon>Canariomyces</taxon>
    </lineage>
</organism>
<evidence type="ECO:0000313" key="2">
    <source>
        <dbReference type="EMBL" id="KAK4116807.1"/>
    </source>
</evidence>
<evidence type="ECO:0008006" key="4">
    <source>
        <dbReference type="Google" id="ProtNLM"/>
    </source>
</evidence>
<evidence type="ECO:0000313" key="3">
    <source>
        <dbReference type="Proteomes" id="UP001302812"/>
    </source>
</evidence>
<dbReference type="Proteomes" id="UP001302812">
    <property type="component" value="Unassembled WGS sequence"/>
</dbReference>
<feature type="compositionally biased region" description="Basic and acidic residues" evidence="1">
    <location>
        <begin position="202"/>
        <end position="214"/>
    </location>
</feature>
<feature type="compositionally biased region" description="Basic and acidic residues" evidence="1">
    <location>
        <begin position="81"/>
        <end position="105"/>
    </location>
</feature>
<dbReference type="Gene3D" id="1.25.40.20">
    <property type="entry name" value="Ankyrin repeat-containing domain"/>
    <property type="match status" value="1"/>
</dbReference>